<feature type="chain" id="PRO_5046222542" evidence="2">
    <location>
        <begin position="21"/>
        <end position="421"/>
    </location>
</feature>
<evidence type="ECO:0000313" key="3">
    <source>
        <dbReference type="EMBL" id="GAA3720416.1"/>
    </source>
</evidence>
<feature type="region of interest" description="Disordered" evidence="1">
    <location>
        <begin position="364"/>
        <end position="383"/>
    </location>
</feature>
<dbReference type="PANTHER" id="PTHR43649:SF30">
    <property type="entry name" value="ABC TRANSPORTER SUBSTRATE-BINDING PROTEIN"/>
    <property type="match status" value="1"/>
</dbReference>
<dbReference type="Proteomes" id="UP001500902">
    <property type="component" value="Unassembled WGS sequence"/>
</dbReference>
<keyword evidence="4" id="KW-1185">Reference proteome</keyword>
<proteinExistence type="predicted"/>
<dbReference type="SUPFAM" id="SSF53850">
    <property type="entry name" value="Periplasmic binding protein-like II"/>
    <property type="match status" value="1"/>
</dbReference>
<gene>
    <name evidence="3" type="ORF">GCM10022224_103070</name>
</gene>
<dbReference type="Pfam" id="PF13416">
    <property type="entry name" value="SBP_bac_8"/>
    <property type="match status" value="1"/>
</dbReference>
<dbReference type="RefSeq" id="WP_344897392.1">
    <property type="nucleotide sequence ID" value="NZ_BAAAZP010000241.1"/>
</dbReference>
<sequence length="421" mass="44955">MLRSSLATFASMTLLLTACSSGEDSTAGKVTLTVAWWGNTARTKATNDAIALFEKKFPNVEVKVRPSAFPGYYDKLNTEFASGAAPDVFQDDQVRTYAAKGLLLDLGAYKDVLRTDALGEEFLAQGTIDGKLMDVPAGTSPMALVYQPKLLESGGLAAPSAGTSWQDFAAQATKLAAALPKGTWALADSSAQHNHLQVFLRQKGKDWFSADGKALGFAKEDLVEWWKLWADLRDKGVVPPPDVTSGSAGGDVSQDPVAAKKVAMSVYGTSVSLPREDWKYGPLPGEEARPGVHLMRSVSWAVNAKTQHPREAVQLVDFLLNDPEAGKALGLSRGVPPNSAIASSLLPGLDPQDKQIADYVDYLREPGNSGAAPAPDPTGGKEIRSDLLTRHTQDIWFGKANIEQAADAFVQEADKVLGRAS</sequence>
<name>A0ABP7EK43_9ACTN</name>
<dbReference type="Gene3D" id="3.40.190.10">
    <property type="entry name" value="Periplasmic binding protein-like II"/>
    <property type="match status" value="2"/>
</dbReference>
<keyword evidence="2" id="KW-0732">Signal</keyword>
<dbReference type="InterPro" id="IPR050490">
    <property type="entry name" value="Bact_solute-bd_prot1"/>
</dbReference>
<protein>
    <submittedName>
        <fullName evidence="3">Extracellular solute-binding protein</fullName>
    </submittedName>
</protein>
<accession>A0ABP7EK43</accession>
<evidence type="ECO:0000256" key="2">
    <source>
        <dbReference type="SAM" id="SignalP"/>
    </source>
</evidence>
<evidence type="ECO:0000256" key="1">
    <source>
        <dbReference type="SAM" id="MobiDB-lite"/>
    </source>
</evidence>
<dbReference type="PROSITE" id="PS51257">
    <property type="entry name" value="PROKAR_LIPOPROTEIN"/>
    <property type="match status" value="1"/>
</dbReference>
<dbReference type="EMBL" id="BAAAZP010000241">
    <property type="protein sequence ID" value="GAA3720416.1"/>
    <property type="molecule type" value="Genomic_DNA"/>
</dbReference>
<dbReference type="InterPro" id="IPR006059">
    <property type="entry name" value="SBP"/>
</dbReference>
<comment type="caution">
    <text evidence="3">The sequence shown here is derived from an EMBL/GenBank/DDBJ whole genome shotgun (WGS) entry which is preliminary data.</text>
</comment>
<organism evidence="3 4">
    <name type="scientific">Nonomuraea antimicrobica</name>
    <dbReference type="NCBI Taxonomy" id="561173"/>
    <lineage>
        <taxon>Bacteria</taxon>
        <taxon>Bacillati</taxon>
        <taxon>Actinomycetota</taxon>
        <taxon>Actinomycetes</taxon>
        <taxon>Streptosporangiales</taxon>
        <taxon>Streptosporangiaceae</taxon>
        <taxon>Nonomuraea</taxon>
    </lineage>
</organism>
<feature type="signal peptide" evidence="2">
    <location>
        <begin position="1"/>
        <end position="20"/>
    </location>
</feature>
<reference evidence="4" key="1">
    <citation type="journal article" date="2019" name="Int. J. Syst. Evol. Microbiol.">
        <title>The Global Catalogue of Microorganisms (GCM) 10K type strain sequencing project: providing services to taxonomists for standard genome sequencing and annotation.</title>
        <authorList>
            <consortium name="The Broad Institute Genomics Platform"/>
            <consortium name="The Broad Institute Genome Sequencing Center for Infectious Disease"/>
            <person name="Wu L."/>
            <person name="Ma J."/>
        </authorList>
    </citation>
    <scope>NUCLEOTIDE SEQUENCE [LARGE SCALE GENOMIC DNA]</scope>
    <source>
        <strain evidence="4">JCM 16904</strain>
    </source>
</reference>
<evidence type="ECO:0000313" key="4">
    <source>
        <dbReference type="Proteomes" id="UP001500902"/>
    </source>
</evidence>
<dbReference type="PANTHER" id="PTHR43649">
    <property type="entry name" value="ARABINOSE-BINDING PROTEIN-RELATED"/>
    <property type="match status" value="1"/>
</dbReference>